<dbReference type="InterPro" id="IPR003891">
    <property type="entry name" value="Initiation_fac_eIF4g_MI"/>
</dbReference>
<keyword evidence="3" id="KW-1185">Reference proteome</keyword>
<dbReference type="Gene3D" id="1.25.40.180">
    <property type="match status" value="1"/>
</dbReference>
<dbReference type="Pfam" id="PF02847">
    <property type="entry name" value="MA3"/>
    <property type="match status" value="1"/>
</dbReference>
<protein>
    <recommendedName>
        <fullName evidence="1">MI domain-containing protein</fullName>
    </recommendedName>
</protein>
<organism evidence="2 3">
    <name type="scientific">Rhizopus microsporus ATCC 52813</name>
    <dbReference type="NCBI Taxonomy" id="1340429"/>
    <lineage>
        <taxon>Eukaryota</taxon>
        <taxon>Fungi</taxon>
        <taxon>Fungi incertae sedis</taxon>
        <taxon>Mucoromycota</taxon>
        <taxon>Mucoromycotina</taxon>
        <taxon>Mucoromycetes</taxon>
        <taxon>Mucorales</taxon>
        <taxon>Mucorineae</taxon>
        <taxon>Rhizopodaceae</taxon>
        <taxon>Rhizopus</taxon>
    </lineage>
</organism>
<dbReference type="STRING" id="1340429.A0A2G4SXM6"/>
<dbReference type="AlphaFoldDB" id="A0A2G4SXM6"/>
<gene>
    <name evidence="2" type="ORF">RHIMIDRAFT_120835</name>
</gene>
<reference evidence="2 3" key="1">
    <citation type="journal article" date="2016" name="Proc. Natl. Acad. Sci. U.S.A.">
        <title>Lipid metabolic changes in an early divergent fungus govern the establishment of a mutualistic symbiosis with endobacteria.</title>
        <authorList>
            <person name="Lastovetsky O.A."/>
            <person name="Gaspar M.L."/>
            <person name="Mondo S.J."/>
            <person name="LaButti K.M."/>
            <person name="Sandor L."/>
            <person name="Grigoriev I.V."/>
            <person name="Henry S.A."/>
            <person name="Pawlowska T.E."/>
        </authorList>
    </citation>
    <scope>NUCLEOTIDE SEQUENCE [LARGE SCALE GENOMIC DNA]</scope>
    <source>
        <strain evidence="2 3">ATCC 52813</strain>
    </source>
</reference>
<proteinExistence type="predicted"/>
<dbReference type="RefSeq" id="XP_023467203.1">
    <property type="nucleotide sequence ID" value="XM_023605403.1"/>
</dbReference>
<feature type="domain" description="MI" evidence="1">
    <location>
        <begin position="5"/>
        <end position="63"/>
    </location>
</feature>
<dbReference type="Proteomes" id="UP000242254">
    <property type="component" value="Unassembled WGS sequence"/>
</dbReference>
<dbReference type="GeneID" id="35436393"/>
<evidence type="ECO:0000259" key="1">
    <source>
        <dbReference type="Pfam" id="PF02847"/>
    </source>
</evidence>
<sequence length="82" mass="9323">MLTVVERKSEDVDTMADIMAYLLSEKLLDKQIYISAFKKFMEGYEDLLIDVPQAPKHVAKLLEASSLTSSDEGTEDIFKHLK</sequence>
<dbReference type="SUPFAM" id="SSF48371">
    <property type="entry name" value="ARM repeat"/>
    <property type="match status" value="1"/>
</dbReference>
<dbReference type="EMBL" id="KZ303847">
    <property type="protein sequence ID" value="PHZ13495.1"/>
    <property type="molecule type" value="Genomic_DNA"/>
</dbReference>
<evidence type="ECO:0000313" key="2">
    <source>
        <dbReference type="EMBL" id="PHZ13495.1"/>
    </source>
</evidence>
<name>A0A2G4SXM6_RHIZD</name>
<evidence type="ECO:0000313" key="3">
    <source>
        <dbReference type="Proteomes" id="UP000242254"/>
    </source>
</evidence>
<accession>A0A2G4SXM6</accession>
<dbReference type="InterPro" id="IPR016024">
    <property type="entry name" value="ARM-type_fold"/>
</dbReference>